<dbReference type="RefSeq" id="WP_174140181.1">
    <property type="nucleotide sequence ID" value="NZ_JABUFE010000034.1"/>
</dbReference>
<dbReference type="EMBL" id="JABUFE010000034">
    <property type="protein sequence ID" value="NSX57029.1"/>
    <property type="molecule type" value="Genomic_DNA"/>
</dbReference>
<name>A0ABX2IVR8_9RHOB</name>
<comment type="caution">
    <text evidence="1">The sequence shown here is derived from an EMBL/GenBank/DDBJ whole genome shotgun (WGS) entry which is preliminary data.</text>
</comment>
<accession>A0ABX2IVR8</accession>
<keyword evidence="2" id="KW-1185">Reference proteome</keyword>
<evidence type="ECO:0000313" key="1">
    <source>
        <dbReference type="EMBL" id="NSX57029.1"/>
    </source>
</evidence>
<gene>
    <name evidence="1" type="ORF">HRQ87_19825</name>
</gene>
<sequence length="112" mass="12815">MTNKLPSNYQFLKTFAQIYNEHTDPSFVAIVGRSYERSFYTQMWNYMSDGGDGDRFVPYSIVLNFKLLPLDGAARIPDDTMKASTCFVLHDDATIDAAIVRQNPQYQECITN</sequence>
<protein>
    <submittedName>
        <fullName evidence="1">Uncharacterized protein</fullName>
    </submittedName>
</protein>
<proteinExistence type="predicted"/>
<organism evidence="1 2">
    <name type="scientific">Parasulfitobacter algicola</name>
    <dbReference type="NCBI Taxonomy" id="2614809"/>
    <lineage>
        <taxon>Bacteria</taxon>
        <taxon>Pseudomonadati</taxon>
        <taxon>Pseudomonadota</taxon>
        <taxon>Alphaproteobacteria</taxon>
        <taxon>Rhodobacterales</taxon>
        <taxon>Roseobacteraceae</taxon>
        <taxon>Parasulfitobacter</taxon>
    </lineage>
</organism>
<dbReference type="Proteomes" id="UP000777935">
    <property type="component" value="Unassembled WGS sequence"/>
</dbReference>
<evidence type="ECO:0000313" key="2">
    <source>
        <dbReference type="Proteomes" id="UP000777935"/>
    </source>
</evidence>
<reference evidence="1 2" key="1">
    <citation type="submission" date="2020-06" db="EMBL/GenBank/DDBJ databases">
        <title>Sulfitobacter algicola sp. nov., isolated from green algae.</title>
        <authorList>
            <person name="Wang C."/>
        </authorList>
    </citation>
    <scope>NUCLEOTIDE SEQUENCE [LARGE SCALE GENOMIC DNA]</scope>
    <source>
        <strain evidence="1 2">1151</strain>
    </source>
</reference>